<dbReference type="SUPFAM" id="SSF52047">
    <property type="entry name" value="RNI-like"/>
    <property type="match status" value="1"/>
</dbReference>
<dbReference type="InterPro" id="IPR052394">
    <property type="entry name" value="LRR-containing"/>
</dbReference>
<feature type="compositionally biased region" description="Pro residues" evidence="1">
    <location>
        <begin position="511"/>
        <end position="520"/>
    </location>
</feature>
<keyword evidence="2" id="KW-1185">Reference proteome</keyword>
<feature type="compositionally biased region" description="Polar residues" evidence="1">
    <location>
        <begin position="534"/>
        <end position="551"/>
    </location>
</feature>
<evidence type="ECO:0000256" key="1">
    <source>
        <dbReference type="SAM" id="MobiDB-lite"/>
    </source>
</evidence>
<dbReference type="GeneID" id="106152916"/>
<gene>
    <name evidence="3" type="primary">LOC106152916</name>
</gene>
<sequence>MAAAVAAKHQAYRSLRELPVNVYFGDDEQYDTDLDTEHVLAEQEIPKVDDSYIGASRYTAACKFHEIIPQSKILDSLPGTVINIRNRTLGSKHIKALAEALKKNTTVQVLILEGNTMEGEGIQEVCEMLTENDFITEVNLSRNRLGSRHSLLNGPYYISDMMRKNNTLTHLDLSYNDLTENDAMFIAFGMEGNFRISHLNLSHNDFEEGGAQYIGKALMENRSIETLNLSWNHIRRKGAVIIARALQSNKNLTHVDLSWNGFGYEGALALGQALKRNKYMKELDITNNRINWAGAQFLANGIKKNETLETLRIGLNPISTTGALDILEAVAKDKCNITLLDMKGVPVIGEFDFMSSTLKQSRPGFRCIHGAIVLFPDPLGERLAKPVDPMRKVIEMMTKHKLRPLEMFKNFDKEGLFMMGHGGFKNKLKDEMKKNEMFLTRGELQEVINLMENKAGSEFGEEGNLNFVKLSQGVKEQKRQERMEKSKAAAKKKKLRDYHDKILGAEEPDLPPESPPPPELRPMSAGLPDRGYSPKTTRSGSKPIIGSSTPRMFSLPRPPVKILSMSDPLGVKKGKKKKKK</sequence>
<dbReference type="PANTHER" id="PTHR24114:SF2">
    <property type="entry name" value="F-BOX DOMAIN-CONTAINING PROTEIN-RELATED"/>
    <property type="match status" value="1"/>
</dbReference>
<dbReference type="SMART" id="SM00368">
    <property type="entry name" value="LRR_RI"/>
    <property type="match status" value="7"/>
</dbReference>
<dbReference type="Gene3D" id="3.80.10.10">
    <property type="entry name" value="Ribonuclease Inhibitor"/>
    <property type="match status" value="1"/>
</dbReference>
<dbReference type="KEGG" id="lak:106152916"/>
<proteinExistence type="predicted"/>
<dbReference type="OrthoDB" id="120976at2759"/>
<reference evidence="3" key="1">
    <citation type="submission" date="2025-08" db="UniProtKB">
        <authorList>
            <consortium name="RefSeq"/>
        </authorList>
    </citation>
    <scope>IDENTIFICATION</scope>
    <source>
        <tissue evidence="3">Gonads</tissue>
    </source>
</reference>
<dbReference type="Proteomes" id="UP000085678">
    <property type="component" value="Unplaced"/>
</dbReference>
<accession>A0A1S3H7Y8</accession>
<dbReference type="AlphaFoldDB" id="A0A1S3H7Y8"/>
<evidence type="ECO:0000313" key="3">
    <source>
        <dbReference type="RefSeq" id="XP_013382113.1"/>
    </source>
</evidence>
<protein>
    <submittedName>
        <fullName evidence="3">Leucine-rich repeat-containing protein 74B</fullName>
    </submittedName>
</protein>
<feature type="region of interest" description="Disordered" evidence="1">
    <location>
        <begin position="474"/>
        <end position="580"/>
    </location>
</feature>
<dbReference type="InterPro" id="IPR032675">
    <property type="entry name" value="LRR_dom_sf"/>
</dbReference>
<dbReference type="PANTHER" id="PTHR24114">
    <property type="entry name" value="LEUCINE RICH REPEAT FAMILY PROTEIN"/>
    <property type="match status" value="1"/>
</dbReference>
<organism evidence="2 3">
    <name type="scientific">Lingula anatina</name>
    <name type="common">Brachiopod</name>
    <name type="synonym">Lingula unguis</name>
    <dbReference type="NCBI Taxonomy" id="7574"/>
    <lineage>
        <taxon>Eukaryota</taxon>
        <taxon>Metazoa</taxon>
        <taxon>Spiralia</taxon>
        <taxon>Lophotrochozoa</taxon>
        <taxon>Brachiopoda</taxon>
        <taxon>Linguliformea</taxon>
        <taxon>Lingulata</taxon>
        <taxon>Lingulida</taxon>
        <taxon>Linguloidea</taxon>
        <taxon>Lingulidae</taxon>
        <taxon>Lingula</taxon>
    </lineage>
</organism>
<dbReference type="Pfam" id="PF13516">
    <property type="entry name" value="LRR_6"/>
    <property type="match status" value="7"/>
</dbReference>
<evidence type="ECO:0000313" key="2">
    <source>
        <dbReference type="Proteomes" id="UP000085678"/>
    </source>
</evidence>
<dbReference type="InParanoid" id="A0A1S3H7Y8"/>
<dbReference type="RefSeq" id="XP_013382113.1">
    <property type="nucleotide sequence ID" value="XM_013526659.1"/>
</dbReference>
<name>A0A1S3H7Y8_LINAN</name>
<feature type="compositionally biased region" description="Basic and acidic residues" evidence="1">
    <location>
        <begin position="475"/>
        <end position="487"/>
    </location>
</feature>
<dbReference type="InterPro" id="IPR001611">
    <property type="entry name" value="Leu-rich_rpt"/>
</dbReference>